<dbReference type="Gene3D" id="3.40.50.150">
    <property type="entry name" value="Vaccinia Virus protein VP39"/>
    <property type="match status" value="1"/>
</dbReference>
<name>A0A3Q9FRC4_9BACT</name>
<dbReference type="InterPro" id="IPR029063">
    <property type="entry name" value="SAM-dependent_MTases_sf"/>
</dbReference>
<evidence type="ECO:0000313" key="2">
    <source>
        <dbReference type="Proteomes" id="UP000267268"/>
    </source>
</evidence>
<dbReference type="GO" id="GO:0032259">
    <property type="term" value="P:methylation"/>
    <property type="evidence" value="ECO:0007669"/>
    <property type="project" value="UniProtKB-KW"/>
</dbReference>
<keyword evidence="1" id="KW-0808">Transferase</keyword>
<organism evidence="1 2">
    <name type="scientific">Flammeovirga pectinis</name>
    <dbReference type="NCBI Taxonomy" id="2494373"/>
    <lineage>
        <taxon>Bacteria</taxon>
        <taxon>Pseudomonadati</taxon>
        <taxon>Bacteroidota</taxon>
        <taxon>Cytophagia</taxon>
        <taxon>Cytophagales</taxon>
        <taxon>Flammeovirgaceae</taxon>
        <taxon>Flammeovirga</taxon>
    </lineage>
</organism>
<evidence type="ECO:0000313" key="1">
    <source>
        <dbReference type="EMBL" id="AZQ64635.1"/>
    </source>
</evidence>
<reference evidence="1 2" key="1">
    <citation type="submission" date="2018-12" db="EMBL/GenBank/DDBJ databases">
        <title>Flammeovirga pectinis sp. nov., isolated from the gut of the Korean scallop, Patinopecten yessoensis.</title>
        <authorList>
            <person name="Bae J.-W."/>
            <person name="Jeong Y.-S."/>
            <person name="Kang W."/>
        </authorList>
    </citation>
    <scope>NUCLEOTIDE SEQUENCE [LARGE SCALE GENOMIC DNA]</scope>
    <source>
        <strain evidence="1 2">L12M1</strain>
    </source>
</reference>
<dbReference type="PANTHER" id="PTHR40036">
    <property type="entry name" value="MACROCIN O-METHYLTRANSFERASE"/>
    <property type="match status" value="1"/>
</dbReference>
<dbReference type="EMBL" id="CP034563">
    <property type="protein sequence ID" value="AZQ64635.1"/>
    <property type="molecule type" value="Genomic_DNA"/>
</dbReference>
<dbReference type="PANTHER" id="PTHR40036:SF1">
    <property type="entry name" value="MACROCIN O-METHYLTRANSFERASE"/>
    <property type="match status" value="1"/>
</dbReference>
<dbReference type="InterPro" id="IPR008884">
    <property type="entry name" value="TylF_MeTrfase"/>
</dbReference>
<dbReference type="KEGG" id="fll:EI427_20645"/>
<dbReference type="GO" id="GO:0008168">
    <property type="term" value="F:methyltransferase activity"/>
    <property type="evidence" value="ECO:0007669"/>
    <property type="project" value="UniProtKB-KW"/>
</dbReference>
<dbReference type="RefSeq" id="WP_126618526.1">
    <property type="nucleotide sequence ID" value="NZ_CP034563.1"/>
</dbReference>
<dbReference type="SUPFAM" id="SSF53335">
    <property type="entry name" value="S-adenosyl-L-methionine-dependent methyltransferases"/>
    <property type="match status" value="1"/>
</dbReference>
<proteinExistence type="predicted"/>
<gene>
    <name evidence="1" type="ORF">EI427_20645</name>
</gene>
<accession>A0A3Q9FRC4</accession>
<protein>
    <submittedName>
        <fullName evidence="1">Macrocin O-methyltransferase</fullName>
    </submittedName>
</protein>
<sequence length="273" mass="31933">MKDKLYISLLKKVLIDYHRIGIDEYSPLYPPKNPNLRFKILRVLDSFFRSRKLAITRIVRSNYEDRVNGNDWPIYADTMVGLKRLDNIEFCINDIIKNGIPGDLIETGVWRGGCTIFMNALLKLNNELHRNVWVADSFEGLPMPNVEKYKEDKGDYLYKMEELSINLDTVKNNFKKYDLLTQNVKFLKGWFKDTLSTDKIKKLSLLRLDGDMYESTMDSLTNLYPKLSIGGYIIIDDWGAVEACKKAVLDYRLEHKIDSEIIEIDHLSVFWKK</sequence>
<dbReference type="Pfam" id="PF05711">
    <property type="entry name" value="TylF"/>
    <property type="match status" value="1"/>
</dbReference>
<keyword evidence="1" id="KW-0489">Methyltransferase</keyword>
<keyword evidence="2" id="KW-1185">Reference proteome</keyword>
<dbReference type="AlphaFoldDB" id="A0A3Q9FRC4"/>
<dbReference type="OrthoDB" id="3826968at2"/>
<dbReference type="Proteomes" id="UP000267268">
    <property type="component" value="Chromosome 2"/>
</dbReference>